<dbReference type="RefSeq" id="WP_014009390.1">
    <property type="nucleotide sequence ID" value="NC_015859.1"/>
</dbReference>
<dbReference type="EMBL" id="CP002917">
    <property type="protein sequence ID" value="AEK36202.1"/>
    <property type="molecule type" value="Genomic_DNA"/>
</dbReference>
<dbReference type="InterPro" id="IPR002109">
    <property type="entry name" value="Glutaredoxin"/>
</dbReference>
<dbReference type="InterPro" id="IPR036249">
    <property type="entry name" value="Thioredoxin-like_sf"/>
</dbReference>
<organism evidence="2 3">
    <name type="scientific">Corynebacterium variabile (strain DSM 44702 / CIP 107183 / JCM 12073 / NCIMB 30131)</name>
    <name type="common">Corynebacterium mooreparkense</name>
    <dbReference type="NCBI Taxonomy" id="858619"/>
    <lineage>
        <taxon>Bacteria</taxon>
        <taxon>Bacillati</taxon>
        <taxon>Actinomycetota</taxon>
        <taxon>Actinomycetes</taxon>
        <taxon>Mycobacteriales</taxon>
        <taxon>Corynebacteriaceae</taxon>
        <taxon>Corynebacterium</taxon>
    </lineage>
</organism>
<dbReference type="Gene3D" id="3.40.30.10">
    <property type="entry name" value="Glutaredoxin"/>
    <property type="match status" value="1"/>
</dbReference>
<dbReference type="eggNOG" id="COG0695">
    <property type="taxonomic scope" value="Bacteria"/>
</dbReference>
<dbReference type="STRING" id="858619.CVAR_0848"/>
<dbReference type="KEGG" id="cva:CVAR_0848"/>
<gene>
    <name evidence="2" type="primary">nrdH2</name>
    <name evidence="2" type="ordered locus">CVAR_0848</name>
</gene>
<dbReference type="AlphaFoldDB" id="G0HB77"/>
<feature type="domain" description="Glutaredoxin" evidence="1">
    <location>
        <begin position="2"/>
        <end position="56"/>
    </location>
</feature>
<evidence type="ECO:0000313" key="2">
    <source>
        <dbReference type="EMBL" id="AEK36202.1"/>
    </source>
</evidence>
<reference evidence="2 3" key="1">
    <citation type="journal article" date="2011" name="BMC Genomics">
        <title>Complete genome sequence of Corynebacterium variabile DSM 44702 isolated from the surface of smear-ripened cheeses and insights into cheese ripening and flavor generation.</title>
        <authorList>
            <person name="Schroeder J."/>
            <person name="Maus I."/>
            <person name="Trost E."/>
            <person name="Tauch A."/>
        </authorList>
    </citation>
    <scope>NUCLEOTIDE SEQUENCE [LARGE SCALE GENOMIC DNA]</scope>
    <source>
        <strain evidence="3">DSM 44702 / JCM 12073 / NCIMB 30131</strain>
    </source>
</reference>
<proteinExistence type="predicted"/>
<dbReference type="CDD" id="cd02976">
    <property type="entry name" value="NrdH"/>
    <property type="match status" value="1"/>
</dbReference>
<dbReference type="HOGENOM" id="CLU_026126_9_0_11"/>
<accession>G0HB77</accession>
<dbReference type="SUPFAM" id="SSF52833">
    <property type="entry name" value="Thioredoxin-like"/>
    <property type="match status" value="1"/>
</dbReference>
<evidence type="ECO:0000313" key="3">
    <source>
        <dbReference type="Proteomes" id="UP000006659"/>
    </source>
</evidence>
<dbReference type="Proteomes" id="UP000006659">
    <property type="component" value="Chromosome"/>
</dbReference>
<evidence type="ECO:0000259" key="1">
    <source>
        <dbReference type="Pfam" id="PF00462"/>
    </source>
</evidence>
<dbReference type="PROSITE" id="PS51354">
    <property type="entry name" value="GLUTAREDOXIN_2"/>
    <property type="match status" value="1"/>
</dbReference>
<protein>
    <submittedName>
        <fullName evidence="2">Glutaredoxin-like protein</fullName>
    </submittedName>
</protein>
<sequence>MVTVYTRPGCQPCMATKRRLDKAGIEYVIADLTADNGRHLDYVKSLGHQSAPVVTIQAGDTLTDHWDGYRPDRIDQIQAAA</sequence>
<dbReference type="Pfam" id="PF00462">
    <property type="entry name" value="Glutaredoxin"/>
    <property type="match status" value="1"/>
</dbReference>
<name>G0HB77_CORVD</name>